<evidence type="ECO:0000313" key="1">
    <source>
        <dbReference type="EMBL" id="KAI4371128.1"/>
    </source>
</evidence>
<accession>A0ACB9QWT0</accession>
<keyword evidence="2" id="KW-1185">Reference proteome</keyword>
<comment type="caution">
    <text evidence="1">The sequence shown here is derived from an EMBL/GenBank/DDBJ whole genome shotgun (WGS) entry which is preliminary data.</text>
</comment>
<protein>
    <submittedName>
        <fullName evidence="1">Uncharacterized protein</fullName>
    </submittedName>
</protein>
<gene>
    <name evidence="1" type="ORF">MLD38_019395</name>
</gene>
<dbReference type="Proteomes" id="UP001057402">
    <property type="component" value="Chromosome 5"/>
</dbReference>
<sequence>MSCLMKFFKFCCITTFVLLLIVAATFVAIYFTILKPKNPEMVMQPVELEGFSLTSILPPILHVKLGVTVTVDNHNYGSFKYENGTTYIKYRETVVAEALIEGDTLPARAKHNISTTVNLSADKLVLNRDFLMDYNSGWLNVTSTTMLHGRVKVLKLFKMKATTYSNCDTSIDLKNQTSVSFCNHKIKY</sequence>
<reference evidence="2" key="1">
    <citation type="journal article" date="2023" name="Front. Plant Sci.">
        <title>Chromosomal-level genome assembly of Melastoma candidum provides insights into trichome evolution.</title>
        <authorList>
            <person name="Zhong Y."/>
            <person name="Wu W."/>
            <person name="Sun C."/>
            <person name="Zou P."/>
            <person name="Liu Y."/>
            <person name="Dai S."/>
            <person name="Zhou R."/>
        </authorList>
    </citation>
    <scope>NUCLEOTIDE SEQUENCE [LARGE SCALE GENOMIC DNA]</scope>
</reference>
<proteinExistence type="predicted"/>
<evidence type="ECO:0000313" key="2">
    <source>
        <dbReference type="Proteomes" id="UP001057402"/>
    </source>
</evidence>
<name>A0ACB9QWT0_9MYRT</name>
<organism evidence="1 2">
    <name type="scientific">Melastoma candidum</name>
    <dbReference type="NCBI Taxonomy" id="119954"/>
    <lineage>
        <taxon>Eukaryota</taxon>
        <taxon>Viridiplantae</taxon>
        <taxon>Streptophyta</taxon>
        <taxon>Embryophyta</taxon>
        <taxon>Tracheophyta</taxon>
        <taxon>Spermatophyta</taxon>
        <taxon>Magnoliopsida</taxon>
        <taxon>eudicotyledons</taxon>
        <taxon>Gunneridae</taxon>
        <taxon>Pentapetalae</taxon>
        <taxon>rosids</taxon>
        <taxon>malvids</taxon>
        <taxon>Myrtales</taxon>
        <taxon>Melastomataceae</taxon>
        <taxon>Melastomatoideae</taxon>
        <taxon>Melastomateae</taxon>
        <taxon>Melastoma</taxon>
    </lineage>
</organism>
<dbReference type="EMBL" id="CM042884">
    <property type="protein sequence ID" value="KAI4371128.1"/>
    <property type="molecule type" value="Genomic_DNA"/>
</dbReference>